<keyword evidence="2" id="KW-1185">Reference proteome</keyword>
<protein>
    <submittedName>
        <fullName evidence="1">Uncharacterized protein</fullName>
    </submittedName>
</protein>
<name>A0ACB8ZUL1_CICIN</name>
<comment type="caution">
    <text evidence="1">The sequence shown here is derived from an EMBL/GenBank/DDBJ whole genome shotgun (WGS) entry which is preliminary data.</text>
</comment>
<dbReference type="Proteomes" id="UP001055811">
    <property type="component" value="Linkage Group LG08"/>
</dbReference>
<gene>
    <name evidence="1" type="ORF">L2E82_45698</name>
</gene>
<reference evidence="1 2" key="2">
    <citation type="journal article" date="2022" name="Mol. Ecol. Resour.">
        <title>The genomes of chicory, endive, great burdock and yacon provide insights into Asteraceae paleo-polyploidization history and plant inulin production.</title>
        <authorList>
            <person name="Fan W."/>
            <person name="Wang S."/>
            <person name="Wang H."/>
            <person name="Wang A."/>
            <person name="Jiang F."/>
            <person name="Liu H."/>
            <person name="Zhao H."/>
            <person name="Xu D."/>
            <person name="Zhang Y."/>
        </authorList>
    </citation>
    <scope>NUCLEOTIDE SEQUENCE [LARGE SCALE GENOMIC DNA]</scope>
    <source>
        <strain evidence="2">cv. Punajuju</strain>
        <tissue evidence="1">Leaves</tissue>
    </source>
</reference>
<sequence length="232" mass="26470">MTILCNVLHVCININIVGKKLNYRRLIWNRVWIRVRFYILNPFLQLGRVPSSLLTSTSATPLPFFTIASVLSYISTTRIPRSSPFPPPSPTTAFPSTGFALYCDNPIWNSVIGEYEFDVGRLSFSSFDSLEEHKSHDIVIKFNDLQAELKVPSSSVPYEKLIKNCCVSLEIADSLVCSAWYTSCEYNLVHHIKKMINDQYIKPFAETFKSMISLCVKLEDFDGAYSMIRDLD</sequence>
<evidence type="ECO:0000313" key="2">
    <source>
        <dbReference type="Proteomes" id="UP001055811"/>
    </source>
</evidence>
<proteinExistence type="predicted"/>
<evidence type="ECO:0000313" key="1">
    <source>
        <dbReference type="EMBL" id="KAI3701055.1"/>
    </source>
</evidence>
<organism evidence="1 2">
    <name type="scientific">Cichorium intybus</name>
    <name type="common">Chicory</name>
    <dbReference type="NCBI Taxonomy" id="13427"/>
    <lineage>
        <taxon>Eukaryota</taxon>
        <taxon>Viridiplantae</taxon>
        <taxon>Streptophyta</taxon>
        <taxon>Embryophyta</taxon>
        <taxon>Tracheophyta</taxon>
        <taxon>Spermatophyta</taxon>
        <taxon>Magnoliopsida</taxon>
        <taxon>eudicotyledons</taxon>
        <taxon>Gunneridae</taxon>
        <taxon>Pentapetalae</taxon>
        <taxon>asterids</taxon>
        <taxon>campanulids</taxon>
        <taxon>Asterales</taxon>
        <taxon>Asteraceae</taxon>
        <taxon>Cichorioideae</taxon>
        <taxon>Cichorieae</taxon>
        <taxon>Cichoriinae</taxon>
        <taxon>Cichorium</taxon>
    </lineage>
</organism>
<dbReference type="EMBL" id="CM042016">
    <property type="protein sequence ID" value="KAI3701055.1"/>
    <property type="molecule type" value="Genomic_DNA"/>
</dbReference>
<reference evidence="2" key="1">
    <citation type="journal article" date="2022" name="Mol. Ecol. Resour.">
        <title>The genomes of chicory, endive, great burdock and yacon provide insights into Asteraceae palaeo-polyploidization history and plant inulin production.</title>
        <authorList>
            <person name="Fan W."/>
            <person name="Wang S."/>
            <person name="Wang H."/>
            <person name="Wang A."/>
            <person name="Jiang F."/>
            <person name="Liu H."/>
            <person name="Zhao H."/>
            <person name="Xu D."/>
            <person name="Zhang Y."/>
        </authorList>
    </citation>
    <scope>NUCLEOTIDE SEQUENCE [LARGE SCALE GENOMIC DNA]</scope>
    <source>
        <strain evidence="2">cv. Punajuju</strain>
    </source>
</reference>
<accession>A0ACB8ZUL1</accession>